<protein>
    <submittedName>
        <fullName evidence="2">Uncharacterized protein</fullName>
    </submittedName>
</protein>
<dbReference type="PANTHER" id="PTHR33070">
    <property type="entry name" value="OS06G0725500 PROTEIN"/>
    <property type="match status" value="1"/>
</dbReference>
<evidence type="ECO:0000256" key="1">
    <source>
        <dbReference type="SAM" id="Coils"/>
    </source>
</evidence>
<dbReference type="Proteomes" id="UP000583929">
    <property type="component" value="Unassembled WGS sequence"/>
</dbReference>
<organism evidence="2 3">
    <name type="scientific">Cannabis sativa</name>
    <name type="common">Hemp</name>
    <name type="synonym">Marijuana</name>
    <dbReference type="NCBI Taxonomy" id="3483"/>
    <lineage>
        <taxon>Eukaryota</taxon>
        <taxon>Viridiplantae</taxon>
        <taxon>Streptophyta</taxon>
        <taxon>Embryophyta</taxon>
        <taxon>Tracheophyta</taxon>
        <taxon>Spermatophyta</taxon>
        <taxon>Magnoliopsida</taxon>
        <taxon>eudicotyledons</taxon>
        <taxon>Gunneridae</taxon>
        <taxon>Pentapetalae</taxon>
        <taxon>rosids</taxon>
        <taxon>fabids</taxon>
        <taxon>Rosales</taxon>
        <taxon>Cannabaceae</taxon>
        <taxon>Cannabis</taxon>
    </lineage>
</organism>
<dbReference type="InterPro" id="IPR004320">
    <property type="entry name" value="BPS1_pln"/>
</dbReference>
<keyword evidence="1" id="KW-0175">Coiled coil</keyword>
<accession>A0A7J6GIT1</accession>
<dbReference type="PANTHER" id="PTHR33070:SF129">
    <property type="entry name" value="DUF241 DOMAIN PROTEIN"/>
    <property type="match status" value="1"/>
</dbReference>
<evidence type="ECO:0000313" key="3">
    <source>
        <dbReference type="Proteomes" id="UP000583929"/>
    </source>
</evidence>
<feature type="coiled-coil region" evidence="1">
    <location>
        <begin position="512"/>
        <end position="539"/>
    </location>
</feature>
<dbReference type="GO" id="GO:0048364">
    <property type="term" value="P:root development"/>
    <property type="evidence" value="ECO:0007669"/>
    <property type="project" value="InterPro"/>
</dbReference>
<comment type="caution">
    <text evidence="2">The sequence shown here is derived from an EMBL/GenBank/DDBJ whole genome shotgun (WGS) entry which is preliminary data.</text>
</comment>
<reference evidence="2 3" key="1">
    <citation type="journal article" date="2020" name="bioRxiv">
        <title>Sequence and annotation of 42 cannabis genomes reveals extensive copy number variation in cannabinoid synthesis and pathogen resistance genes.</title>
        <authorList>
            <person name="Mckernan K.J."/>
            <person name="Helbert Y."/>
            <person name="Kane L.T."/>
            <person name="Ebling H."/>
            <person name="Zhang L."/>
            <person name="Liu B."/>
            <person name="Eaton Z."/>
            <person name="Mclaughlin S."/>
            <person name="Kingan S."/>
            <person name="Baybayan P."/>
            <person name="Concepcion G."/>
            <person name="Jordan M."/>
            <person name="Riva A."/>
            <person name="Barbazuk W."/>
            <person name="Harkins T."/>
        </authorList>
    </citation>
    <scope>NUCLEOTIDE SEQUENCE [LARGE SCALE GENOMIC DNA]</scope>
    <source>
        <strain evidence="3">cv. Jamaican Lion 4</strain>
        <tissue evidence="2">Leaf</tissue>
    </source>
</reference>
<dbReference type="Pfam" id="PF03087">
    <property type="entry name" value="BPS1"/>
    <property type="match status" value="2"/>
</dbReference>
<sequence length="553" mass="61940">MAALKSNLHIRSNSLPSKSHPVIEECNDHLHRLEASYATSSSSSIAHQLNGLEDLHICVEKLLQLPLTQQAFSQSRQEKWVDELVDGSLRLLDICSAAKDAVLHTKECARDIQSTMRRKVNLESEIKKYSASRKVVKKAIQKALKSLKGAESKSSASSSTKDDEITALSKLGGWSLVSKIMQSKRVGCDEDVVNEFAKVDAVLLSHETNKADQAMLELKNLEIYVDPDRLVTASSLFAMSWCRRHSYIYPYTAVFLRGDQWNPQQALSPISRKRKMAAYHVRSNSFPSKQHPLISEFDGILRSSAEASSSTSITSKLNSLQDLHDCVDKLLLLPLNQQALSKEHNEKSLNEILDGSLRLLDICNTAKDALLLTKESTQELQSILRRRRSGELELTSEIKKFLASRKVMKKTLRKALENKSSFSSLKKEQVSSETVSMLRELESMAVAVFDSLLSFISGPKSSSSWSLVTKMMNTKRVGAEYVNESNEFTSADAALNLLITAKKVKKSDSSLEENVQKQLQNLELCIEDLEQGVESLYRRLIKTRVSLLNILNH</sequence>
<dbReference type="GO" id="GO:0048367">
    <property type="term" value="P:shoot system development"/>
    <property type="evidence" value="ECO:0007669"/>
    <property type="project" value="InterPro"/>
</dbReference>
<evidence type="ECO:0000313" key="2">
    <source>
        <dbReference type="EMBL" id="KAF4382835.1"/>
    </source>
</evidence>
<proteinExistence type="predicted"/>
<gene>
    <name evidence="2" type="ORF">G4B88_021618</name>
</gene>
<dbReference type="AlphaFoldDB" id="A0A7J6GIT1"/>
<name>A0A7J6GIT1_CANSA</name>
<dbReference type="EMBL" id="JAATIQ010000100">
    <property type="protein sequence ID" value="KAF4382835.1"/>
    <property type="molecule type" value="Genomic_DNA"/>
</dbReference>
<keyword evidence="3" id="KW-1185">Reference proteome</keyword>